<dbReference type="SUPFAM" id="SSF51735">
    <property type="entry name" value="NAD(P)-binding Rossmann-fold domains"/>
    <property type="match status" value="1"/>
</dbReference>
<accession>A9CXL6</accession>
<dbReference type="InterPro" id="IPR020904">
    <property type="entry name" value="Sc_DH/Rdtase_CS"/>
</dbReference>
<dbReference type="InterPro" id="IPR013445">
    <property type="entry name" value="CDP_4_6_deHydtase"/>
</dbReference>
<dbReference type="STRING" id="411684.HPDFL43_20847"/>
<organism evidence="2 3">
    <name type="scientific">Hoeflea phototrophica (strain DSM 17068 / NCIMB 14078 / DFL-43)</name>
    <dbReference type="NCBI Taxonomy" id="411684"/>
    <lineage>
        <taxon>Bacteria</taxon>
        <taxon>Pseudomonadati</taxon>
        <taxon>Pseudomonadota</taxon>
        <taxon>Alphaproteobacteria</taxon>
        <taxon>Hyphomicrobiales</taxon>
        <taxon>Rhizobiaceae</taxon>
        <taxon>Hoeflea</taxon>
    </lineage>
</organism>
<dbReference type="EC" id="4.2.1.45" evidence="2"/>
<feature type="domain" description="NAD(P)-binding" evidence="1">
    <location>
        <begin position="23"/>
        <end position="335"/>
    </location>
</feature>
<dbReference type="EMBL" id="ABIA03000001">
    <property type="protein sequence ID" value="EDQ35682.1"/>
    <property type="molecule type" value="Genomic_DNA"/>
</dbReference>
<proteinExistence type="predicted"/>
<dbReference type="HOGENOM" id="CLU_007383_1_7_5"/>
<keyword evidence="2" id="KW-0456">Lyase</keyword>
<reference evidence="2 3" key="2">
    <citation type="submission" date="2012-06" db="EMBL/GenBank/DDBJ databases">
        <authorList>
            <person name="Fiebig A."/>
        </authorList>
    </citation>
    <scope>NUCLEOTIDE SEQUENCE [LARGE SCALE GENOMIC DNA]</scope>
    <source>
        <strain evidence="2 3">DFL-43</strain>
    </source>
</reference>
<dbReference type="Gene3D" id="3.40.50.720">
    <property type="entry name" value="NAD(P)-binding Rossmann-like Domain"/>
    <property type="match status" value="1"/>
</dbReference>
<protein>
    <submittedName>
        <fullName evidence="2">CDP-glucose 4,6-dehydratase</fullName>
        <ecNumber evidence="2">4.2.1.45</ecNumber>
    </submittedName>
</protein>
<dbReference type="PROSITE" id="PS00061">
    <property type="entry name" value="ADH_SHORT"/>
    <property type="match status" value="1"/>
</dbReference>
<name>A9CXL6_HOEPD</name>
<reference evidence="2 3" key="1">
    <citation type="submission" date="2007-10" db="EMBL/GenBank/DDBJ databases">
        <authorList>
            <person name="Wagner-Dobler I."/>
            <person name="Ferriera S."/>
            <person name="Johnson J."/>
            <person name="Kravitz S."/>
            <person name="Beeson K."/>
            <person name="Sutton G."/>
            <person name="Rogers Y.-H."/>
            <person name="Friedman R."/>
            <person name="Frazier M."/>
            <person name="Venter J.C."/>
        </authorList>
    </citation>
    <scope>NUCLEOTIDE SEQUENCE [LARGE SCALE GENOMIC DNA]</scope>
    <source>
        <strain evidence="2 3">DFL-43</strain>
    </source>
</reference>
<comment type="caution">
    <text evidence="2">The sequence shown here is derived from an EMBL/GenBank/DDBJ whole genome shotgun (WGS) entry which is preliminary data.</text>
</comment>
<dbReference type="PANTHER" id="PTHR43000">
    <property type="entry name" value="DTDP-D-GLUCOSE 4,6-DEHYDRATASE-RELATED"/>
    <property type="match status" value="1"/>
</dbReference>
<evidence type="ECO:0000313" key="3">
    <source>
        <dbReference type="Proteomes" id="UP000004291"/>
    </source>
</evidence>
<dbReference type="InterPro" id="IPR036291">
    <property type="entry name" value="NAD(P)-bd_dom_sf"/>
</dbReference>
<dbReference type="eggNOG" id="COG0451">
    <property type="taxonomic scope" value="Bacteria"/>
</dbReference>
<evidence type="ECO:0000313" key="2">
    <source>
        <dbReference type="EMBL" id="EDQ35682.1"/>
    </source>
</evidence>
<dbReference type="Pfam" id="PF16363">
    <property type="entry name" value="GDP_Man_Dehyd"/>
    <property type="match status" value="1"/>
</dbReference>
<dbReference type="Proteomes" id="UP000004291">
    <property type="component" value="Chromosome"/>
</dbReference>
<evidence type="ECO:0000259" key="1">
    <source>
        <dbReference type="Pfam" id="PF16363"/>
    </source>
</evidence>
<gene>
    <name evidence="2" type="ORF">HPDFL43_20847</name>
</gene>
<dbReference type="AlphaFoldDB" id="A9CXL6"/>
<dbReference type="InterPro" id="IPR016040">
    <property type="entry name" value="NAD(P)-bd_dom"/>
</dbReference>
<dbReference type="GO" id="GO:0047733">
    <property type="term" value="F:CDP-glucose 4,6-dehydratase activity"/>
    <property type="evidence" value="ECO:0007669"/>
    <property type="project" value="UniProtKB-EC"/>
</dbReference>
<dbReference type="Gene3D" id="3.90.25.10">
    <property type="entry name" value="UDP-galactose 4-epimerase, domain 1"/>
    <property type="match status" value="1"/>
</dbReference>
<sequence>MGERTAALENLGMTDFWKDRRVLVTGHTGFKGSWLSLWLTKMGADVYGLALAPDTDPNLFDLMNLETRLDHGLGDIRDGPTVLRRVEQVRPEVVFHLAAQSLVLRSYEAPVETWQTNVGGTLHLLDALRQGGRSATVIVITTDKVYENREWEYPYRETDPLGGHDLYSSSKAATEILVQSWRDSYAAEGKLRLATARAGNVIGGGDYSENRIVPDIIRALEAGKTIDVRNPSAVRPWQHVLEPLSGYLRLAEMLHGDSAHDRAYNFGPAADNLRTVMDLAKRALDAWPGAAADQWRDVSDTKAPHEAGLLAVASDLARQHLGWSAQWPFEIAVDQTIGWYHAVRNGASPLDISLAQIADFEAG</sequence>
<dbReference type="NCBIfam" id="TIGR02622">
    <property type="entry name" value="CDP_4_6_dhtase"/>
    <property type="match status" value="1"/>
</dbReference>
<keyword evidence="3" id="KW-1185">Reference proteome</keyword>